<gene>
    <name evidence="1" type="ORF">EV420DRAFT_1280649</name>
</gene>
<organism evidence="1 2">
    <name type="scientific">Armillaria tabescens</name>
    <name type="common">Ringless honey mushroom</name>
    <name type="synonym">Agaricus tabescens</name>
    <dbReference type="NCBI Taxonomy" id="1929756"/>
    <lineage>
        <taxon>Eukaryota</taxon>
        <taxon>Fungi</taxon>
        <taxon>Dikarya</taxon>
        <taxon>Basidiomycota</taxon>
        <taxon>Agaricomycotina</taxon>
        <taxon>Agaricomycetes</taxon>
        <taxon>Agaricomycetidae</taxon>
        <taxon>Agaricales</taxon>
        <taxon>Marasmiineae</taxon>
        <taxon>Physalacriaceae</taxon>
        <taxon>Desarmillaria</taxon>
    </lineage>
</organism>
<comment type="caution">
    <text evidence="1">The sequence shown here is derived from an EMBL/GenBank/DDBJ whole genome shotgun (WGS) entry which is preliminary data.</text>
</comment>
<accession>A0AA39J787</accession>
<dbReference type="GeneID" id="85351761"/>
<dbReference type="Proteomes" id="UP001175211">
    <property type="component" value="Unassembled WGS sequence"/>
</dbReference>
<sequence>MSTITCYRVRYTYLVLSLTQIYRGYKRTIKAARDTPSSNSRYNNYIKNQASDAAILDGRYDPANSTPTVAPPIQLYHPVFADFLGAMGDTSDLPEDLVVETGELMRSASGIAVIERSRSLPSLMHLSKILGFPLSQVVNMNKTSADHAILHRRMSPPIQTALLATVKEKSELGSRGDVTTEGGCSYIDFWLSEDHQELRECGCCPSFIICLAGPWLIVMGAVLTAQPIVQRLTDFIWLGTSPAINDAQCIRIAGVLRALKAGIRILDDYYRDLVHLPLSSDDSHPRFFPFPTSFQNGNQPRVYFKYLQPLKPLDPACVVFLAETITDKSKVVVKFVQTYGVEAHRLLAQHHLAPHLLYCEHLGKDSAGYGALKMVVMGYVEGEAATEMFDGALAPKVAGDLERALNILHGEDLVFGDLREPNIMIVPGPNEGDTVRLIDFDWAGKENEVRYPIHLNVSKEVKWADDVGSYRKIDKKHDLSMLDILKRRHVP</sequence>
<reference evidence="1" key="1">
    <citation type="submission" date="2023-06" db="EMBL/GenBank/DDBJ databases">
        <authorList>
            <consortium name="Lawrence Berkeley National Laboratory"/>
            <person name="Ahrendt S."/>
            <person name="Sahu N."/>
            <person name="Indic B."/>
            <person name="Wong-Bajracharya J."/>
            <person name="Merenyi Z."/>
            <person name="Ke H.-M."/>
            <person name="Monk M."/>
            <person name="Kocsube S."/>
            <person name="Drula E."/>
            <person name="Lipzen A."/>
            <person name="Balint B."/>
            <person name="Henrissat B."/>
            <person name="Andreopoulos B."/>
            <person name="Martin F.M."/>
            <person name="Harder C.B."/>
            <person name="Rigling D."/>
            <person name="Ford K.L."/>
            <person name="Foster G.D."/>
            <person name="Pangilinan J."/>
            <person name="Papanicolaou A."/>
            <person name="Barry K."/>
            <person name="LaButti K."/>
            <person name="Viragh M."/>
            <person name="Koriabine M."/>
            <person name="Yan M."/>
            <person name="Riley R."/>
            <person name="Champramary S."/>
            <person name="Plett K.L."/>
            <person name="Tsai I.J."/>
            <person name="Slot J."/>
            <person name="Sipos G."/>
            <person name="Plett J."/>
            <person name="Nagy L.G."/>
            <person name="Grigoriev I.V."/>
        </authorList>
    </citation>
    <scope>NUCLEOTIDE SEQUENCE</scope>
    <source>
        <strain evidence="1">CCBAS 213</strain>
    </source>
</reference>
<evidence type="ECO:0000313" key="1">
    <source>
        <dbReference type="EMBL" id="KAK0437455.1"/>
    </source>
</evidence>
<evidence type="ECO:0000313" key="2">
    <source>
        <dbReference type="Proteomes" id="UP001175211"/>
    </source>
</evidence>
<name>A0AA39J787_ARMTA</name>
<evidence type="ECO:0008006" key="3">
    <source>
        <dbReference type="Google" id="ProtNLM"/>
    </source>
</evidence>
<keyword evidence="2" id="KW-1185">Reference proteome</keyword>
<dbReference type="SUPFAM" id="SSF56112">
    <property type="entry name" value="Protein kinase-like (PK-like)"/>
    <property type="match status" value="1"/>
</dbReference>
<dbReference type="InterPro" id="IPR011009">
    <property type="entry name" value="Kinase-like_dom_sf"/>
</dbReference>
<dbReference type="AlphaFoldDB" id="A0AA39J787"/>
<protein>
    <recommendedName>
        <fullName evidence="3">Protein kinase domain-containing protein</fullName>
    </recommendedName>
</protein>
<proteinExistence type="predicted"/>
<dbReference type="EMBL" id="JAUEPS010000109">
    <property type="protein sequence ID" value="KAK0437455.1"/>
    <property type="molecule type" value="Genomic_DNA"/>
</dbReference>
<dbReference type="RefSeq" id="XP_060322612.1">
    <property type="nucleotide sequence ID" value="XM_060468213.1"/>
</dbReference>